<protein>
    <recommendedName>
        <fullName evidence="2">histidine kinase</fullName>
        <ecNumber evidence="2">2.7.13.3</ecNumber>
    </recommendedName>
</protein>
<feature type="compositionally biased region" description="Polar residues" evidence="6">
    <location>
        <begin position="375"/>
        <end position="396"/>
    </location>
</feature>
<evidence type="ECO:0000256" key="5">
    <source>
        <dbReference type="ARBA" id="ARBA00023012"/>
    </source>
</evidence>
<feature type="transmembrane region" description="Helical" evidence="7">
    <location>
        <begin position="128"/>
        <end position="148"/>
    </location>
</feature>
<organism evidence="8 9">
    <name type="scientific">Brevibacterium paucivorans</name>
    <dbReference type="NCBI Taxonomy" id="170994"/>
    <lineage>
        <taxon>Bacteria</taxon>
        <taxon>Bacillati</taxon>
        <taxon>Actinomycetota</taxon>
        <taxon>Actinomycetes</taxon>
        <taxon>Micrococcales</taxon>
        <taxon>Brevibacteriaceae</taxon>
        <taxon>Brevibacterium</taxon>
    </lineage>
</organism>
<gene>
    <name evidence="8" type="ORF">JOE56_001710</name>
</gene>
<keyword evidence="7" id="KW-0812">Transmembrane</keyword>
<evidence type="ECO:0000256" key="7">
    <source>
        <dbReference type="SAM" id="Phobius"/>
    </source>
</evidence>
<reference evidence="8 9" key="1">
    <citation type="submission" date="2021-01" db="EMBL/GenBank/DDBJ databases">
        <title>Sequencing the genomes of 1000 actinobacteria strains.</title>
        <authorList>
            <person name="Klenk H.-P."/>
        </authorList>
    </citation>
    <scope>NUCLEOTIDE SEQUENCE [LARGE SCALE GENOMIC DNA]</scope>
    <source>
        <strain evidence="8 9">DSM 13657</strain>
    </source>
</reference>
<comment type="caution">
    <text evidence="8">The sequence shown here is derived from an EMBL/GenBank/DDBJ whole genome shotgun (WGS) entry which is preliminary data.</text>
</comment>
<dbReference type="GO" id="GO:0016301">
    <property type="term" value="F:kinase activity"/>
    <property type="evidence" value="ECO:0007669"/>
    <property type="project" value="UniProtKB-KW"/>
</dbReference>
<keyword evidence="4 8" id="KW-0418">Kinase</keyword>
<evidence type="ECO:0000313" key="8">
    <source>
        <dbReference type="EMBL" id="MBM7817016.1"/>
    </source>
</evidence>
<feature type="transmembrane region" description="Helical" evidence="7">
    <location>
        <begin position="64"/>
        <end position="84"/>
    </location>
</feature>
<keyword evidence="9" id="KW-1185">Reference proteome</keyword>
<dbReference type="PANTHER" id="PTHR24421:SF10">
    <property type="entry name" value="NITRATE_NITRITE SENSOR PROTEIN NARQ"/>
    <property type="match status" value="1"/>
</dbReference>
<dbReference type="EC" id="2.7.13.3" evidence="2"/>
<dbReference type="PANTHER" id="PTHR24421">
    <property type="entry name" value="NITRATE/NITRITE SENSOR PROTEIN NARX-RELATED"/>
    <property type="match status" value="1"/>
</dbReference>
<accession>A0ABS2SPU3</accession>
<dbReference type="RefSeq" id="WP_204515668.1">
    <property type="nucleotide sequence ID" value="NZ_JAFBCP010000001.1"/>
</dbReference>
<evidence type="ECO:0000256" key="4">
    <source>
        <dbReference type="ARBA" id="ARBA00022777"/>
    </source>
</evidence>
<evidence type="ECO:0000313" key="9">
    <source>
        <dbReference type="Proteomes" id="UP000809290"/>
    </source>
</evidence>
<feature type="transmembrane region" description="Helical" evidence="7">
    <location>
        <begin position="16"/>
        <end position="35"/>
    </location>
</feature>
<feature type="transmembrane region" description="Helical" evidence="7">
    <location>
        <begin position="104"/>
        <end position="121"/>
    </location>
</feature>
<keyword evidence="5" id="KW-0902">Two-component regulatory system</keyword>
<evidence type="ECO:0000256" key="6">
    <source>
        <dbReference type="SAM" id="MobiDB-lite"/>
    </source>
</evidence>
<sequence>MSAMIRALCGPRVIDPYIRLATLIVGLFIGAPSSFELLTDLNAQLDIAFGLLIIALPYFPRTIALIITAVSITLTVGLTANAVINDLALSVASAVLLTYKRWKLTSLPFASLIALNAYLLIGSEYYSLFHCAISIGSFVLASTLGWAAGTTEQRITRLIAEAATQAAESERREADLRNQFALDAHDTVSHGLTKENFMLRNALSKTEPGSELNQDITEILLANRTNQQNLRSLLAGLHSTTTNTVALSHAVETVCDDIREAFSAAQRPIRINCAVTDQPCPPQRTAGVGLLLTELATNILKHGDINDQSATLDVTCDGRGLLITAQNTPRQLTPRPEKYTPPTTTAFSVERRVTMLNGTADFHTTPESFTVTATVPLNTPGQNPTTSNASAAVSDTSHTRESTARPAQPA</sequence>
<comment type="catalytic activity">
    <reaction evidence="1">
        <text>ATP + protein L-histidine = ADP + protein N-phospho-L-histidine.</text>
        <dbReference type="EC" id="2.7.13.3"/>
    </reaction>
</comment>
<dbReference type="Gene3D" id="3.30.565.10">
    <property type="entry name" value="Histidine kinase-like ATPase, C-terminal domain"/>
    <property type="match status" value="1"/>
</dbReference>
<dbReference type="Proteomes" id="UP000809290">
    <property type="component" value="Unassembled WGS sequence"/>
</dbReference>
<dbReference type="EMBL" id="JAFBCP010000001">
    <property type="protein sequence ID" value="MBM7817016.1"/>
    <property type="molecule type" value="Genomic_DNA"/>
</dbReference>
<keyword evidence="7" id="KW-0472">Membrane</keyword>
<dbReference type="InterPro" id="IPR050482">
    <property type="entry name" value="Sensor_HK_TwoCompSys"/>
</dbReference>
<evidence type="ECO:0000256" key="1">
    <source>
        <dbReference type="ARBA" id="ARBA00000085"/>
    </source>
</evidence>
<evidence type="ECO:0000256" key="2">
    <source>
        <dbReference type="ARBA" id="ARBA00012438"/>
    </source>
</evidence>
<name>A0ABS2SPU3_9MICO</name>
<feature type="region of interest" description="Disordered" evidence="6">
    <location>
        <begin position="375"/>
        <end position="410"/>
    </location>
</feature>
<proteinExistence type="predicted"/>
<keyword evidence="3" id="KW-0808">Transferase</keyword>
<keyword evidence="7" id="KW-1133">Transmembrane helix</keyword>
<dbReference type="InterPro" id="IPR036890">
    <property type="entry name" value="HATPase_C_sf"/>
</dbReference>
<evidence type="ECO:0000256" key="3">
    <source>
        <dbReference type="ARBA" id="ARBA00022679"/>
    </source>
</evidence>